<dbReference type="InterPro" id="IPR013766">
    <property type="entry name" value="Thioredoxin_domain"/>
</dbReference>
<dbReference type="CDD" id="cd02971">
    <property type="entry name" value="PRX_family"/>
    <property type="match status" value="1"/>
</dbReference>
<accession>D5H9D1</accession>
<reference evidence="4" key="2">
    <citation type="submission" date="2010-04" db="EMBL/GenBank/DDBJ databases">
        <title>Genome sequence of Salinibacter ruber M8.</title>
        <authorList>
            <consortium name="Genoscope"/>
        </authorList>
    </citation>
    <scope>NUCLEOTIDE SEQUENCE [LARGE SCALE GENOMIC DNA]</scope>
    <source>
        <strain evidence="4">M8</strain>
    </source>
</reference>
<proteinExistence type="predicted"/>
<dbReference type="Pfam" id="PF00578">
    <property type="entry name" value="AhpC-TSA"/>
    <property type="match status" value="1"/>
</dbReference>
<dbReference type="KEGG" id="srm:SRM_01715"/>
<evidence type="ECO:0000259" key="2">
    <source>
        <dbReference type="PROSITE" id="PS51352"/>
    </source>
</evidence>
<feature type="domain" description="Thioredoxin" evidence="2">
    <location>
        <begin position="7"/>
        <end position="161"/>
    </location>
</feature>
<dbReference type="InterPro" id="IPR050455">
    <property type="entry name" value="Tpx_Peroxidase_subfamily"/>
</dbReference>
<dbReference type="RefSeq" id="WP_013062008.1">
    <property type="nucleotide sequence ID" value="NC_014032.1"/>
</dbReference>
<protein>
    <submittedName>
        <fullName evidence="3">Peroxiredoxin</fullName>
    </submittedName>
</protein>
<organism evidence="3 4">
    <name type="scientific">Salinibacter ruber (strain M8)</name>
    <dbReference type="NCBI Taxonomy" id="761659"/>
    <lineage>
        <taxon>Bacteria</taxon>
        <taxon>Pseudomonadati</taxon>
        <taxon>Rhodothermota</taxon>
        <taxon>Rhodothermia</taxon>
        <taxon>Rhodothermales</taxon>
        <taxon>Salinibacteraceae</taxon>
        <taxon>Salinibacter</taxon>
    </lineage>
</organism>
<dbReference type="Proteomes" id="UP000000933">
    <property type="component" value="Chromosome"/>
</dbReference>
<dbReference type="InterPro" id="IPR036249">
    <property type="entry name" value="Thioredoxin-like_sf"/>
</dbReference>
<name>D5H9D1_SALRM</name>
<reference evidence="3 4" key="1">
    <citation type="journal article" date="2010" name="ISME J.">
        <title>Fine-scale evolution: genomic, phenotypic and ecological differentiation in two coexisting Salinibacter ruber strains.</title>
        <authorList>
            <person name="Pena A."/>
            <person name="Teeling H."/>
            <person name="Huerta-Cepas J."/>
            <person name="Santos F."/>
            <person name="Yarza P."/>
            <person name="Brito-Echeverria J."/>
            <person name="Lucio M."/>
            <person name="Schmitt-Kopplin P."/>
            <person name="Meseguer I."/>
            <person name="Schenowitz C."/>
            <person name="Dossat C."/>
            <person name="Barbe V."/>
            <person name="Dopazo J."/>
            <person name="Rossello-Mora R."/>
            <person name="Schuler M."/>
            <person name="Glockner F.O."/>
            <person name="Amann R."/>
            <person name="Gabaldon T."/>
            <person name="Anton J."/>
        </authorList>
    </citation>
    <scope>NUCLEOTIDE SEQUENCE [LARGE SCALE GENOMIC DNA]</scope>
    <source>
        <strain evidence="3 4">M8</strain>
    </source>
</reference>
<dbReference type="PANTHER" id="PTHR43110:SF1">
    <property type="entry name" value="THIOL PEROXIDASE"/>
    <property type="match status" value="1"/>
</dbReference>
<dbReference type="PATRIC" id="fig|761659.10.peg.1868"/>
<gene>
    <name evidence="3" type="primary">bcp</name>
    <name evidence="3" type="ordered locus">SRM_01715</name>
</gene>
<dbReference type="PANTHER" id="PTHR43110">
    <property type="entry name" value="THIOL PEROXIDASE"/>
    <property type="match status" value="1"/>
</dbReference>
<evidence type="ECO:0000313" key="3">
    <source>
        <dbReference type="EMBL" id="CBH24636.1"/>
    </source>
</evidence>
<sequence length="168" mass="18537">MSTTHSLSKGDRAPRFTLYTDEAQPWALSDHLDQPVVLLFFPGAFTSVCTTELNAVNNDLGSFEPAHVVGISTDAPAVLSEFRSTQQFEFPLLSDHDATVCAEYGAKYDQNFTAMGLDRIAKRAAFVVDPAGTIQYAEVLDDAGQQPDFDALKETVQQLKGDWDRHEH</sequence>
<dbReference type="GO" id="GO:0016491">
    <property type="term" value="F:oxidoreductase activity"/>
    <property type="evidence" value="ECO:0007669"/>
    <property type="project" value="InterPro"/>
</dbReference>
<keyword evidence="1" id="KW-0676">Redox-active center</keyword>
<dbReference type="Gene3D" id="3.40.30.10">
    <property type="entry name" value="Glutaredoxin"/>
    <property type="match status" value="1"/>
</dbReference>
<evidence type="ECO:0000313" key="4">
    <source>
        <dbReference type="Proteomes" id="UP000000933"/>
    </source>
</evidence>
<dbReference type="EMBL" id="FP565814">
    <property type="protein sequence ID" value="CBH24636.1"/>
    <property type="molecule type" value="Genomic_DNA"/>
</dbReference>
<dbReference type="AlphaFoldDB" id="D5H9D1"/>
<dbReference type="PROSITE" id="PS51352">
    <property type="entry name" value="THIOREDOXIN_2"/>
    <property type="match status" value="1"/>
</dbReference>
<dbReference type="GO" id="GO:0016209">
    <property type="term" value="F:antioxidant activity"/>
    <property type="evidence" value="ECO:0007669"/>
    <property type="project" value="InterPro"/>
</dbReference>
<evidence type="ECO:0000256" key="1">
    <source>
        <dbReference type="ARBA" id="ARBA00023284"/>
    </source>
</evidence>
<dbReference type="InterPro" id="IPR000866">
    <property type="entry name" value="AhpC/TSA"/>
</dbReference>
<dbReference type="HOGENOM" id="CLU_042529_14_2_10"/>
<dbReference type="SUPFAM" id="SSF52833">
    <property type="entry name" value="Thioredoxin-like"/>
    <property type="match status" value="1"/>
</dbReference>